<keyword evidence="3" id="KW-1185">Reference proteome</keyword>
<dbReference type="Proteomes" id="UP000267821">
    <property type="component" value="Unassembled WGS sequence"/>
</dbReference>
<keyword evidence="1" id="KW-0812">Transmembrane</keyword>
<organism evidence="2 3">
    <name type="scientific">Terfezia boudieri ATCC MYA-4762</name>
    <dbReference type="NCBI Taxonomy" id="1051890"/>
    <lineage>
        <taxon>Eukaryota</taxon>
        <taxon>Fungi</taxon>
        <taxon>Dikarya</taxon>
        <taxon>Ascomycota</taxon>
        <taxon>Pezizomycotina</taxon>
        <taxon>Pezizomycetes</taxon>
        <taxon>Pezizales</taxon>
        <taxon>Pezizaceae</taxon>
        <taxon>Terfezia</taxon>
    </lineage>
</organism>
<evidence type="ECO:0000313" key="3">
    <source>
        <dbReference type="Proteomes" id="UP000267821"/>
    </source>
</evidence>
<dbReference type="AlphaFoldDB" id="A0A3N4M2Z4"/>
<keyword evidence="1" id="KW-0472">Membrane</keyword>
<name>A0A3N4M2Z4_9PEZI</name>
<gene>
    <name evidence="2" type="ORF">L211DRAFT_142106</name>
</gene>
<reference evidence="2 3" key="1">
    <citation type="journal article" date="2018" name="Nat. Ecol. Evol.">
        <title>Pezizomycetes genomes reveal the molecular basis of ectomycorrhizal truffle lifestyle.</title>
        <authorList>
            <person name="Murat C."/>
            <person name="Payen T."/>
            <person name="Noel B."/>
            <person name="Kuo A."/>
            <person name="Morin E."/>
            <person name="Chen J."/>
            <person name="Kohler A."/>
            <person name="Krizsan K."/>
            <person name="Balestrini R."/>
            <person name="Da Silva C."/>
            <person name="Montanini B."/>
            <person name="Hainaut M."/>
            <person name="Levati E."/>
            <person name="Barry K.W."/>
            <person name="Belfiori B."/>
            <person name="Cichocki N."/>
            <person name="Clum A."/>
            <person name="Dockter R.B."/>
            <person name="Fauchery L."/>
            <person name="Guy J."/>
            <person name="Iotti M."/>
            <person name="Le Tacon F."/>
            <person name="Lindquist E.A."/>
            <person name="Lipzen A."/>
            <person name="Malagnac F."/>
            <person name="Mello A."/>
            <person name="Molinier V."/>
            <person name="Miyauchi S."/>
            <person name="Poulain J."/>
            <person name="Riccioni C."/>
            <person name="Rubini A."/>
            <person name="Sitrit Y."/>
            <person name="Splivallo R."/>
            <person name="Traeger S."/>
            <person name="Wang M."/>
            <person name="Zifcakova L."/>
            <person name="Wipf D."/>
            <person name="Zambonelli A."/>
            <person name="Paolocci F."/>
            <person name="Nowrousian M."/>
            <person name="Ottonello S."/>
            <person name="Baldrian P."/>
            <person name="Spatafora J.W."/>
            <person name="Henrissat B."/>
            <person name="Nagy L.G."/>
            <person name="Aury J.M."/>
            <person name="Wincker P."/>
            <person name="Grigoriev I.V."/>
            <person name="Bonfante P."/>
            <person name="Martin F.M."/>
        </authorList>
    </citation>
    <scope>NUCLEOTIDE SEQUENCE [LARGE SCALE GENOMIC DNA]</scope>
    <source>
        <strain evidence="2 3">ATCC MYA-4762</strain>
    </source>
</reference>
<keyword evidence="1" id="KW-1133">Transmembrane helix</keyword>
<sequence>MKIQRYTYLLCSRESVLSLCKKRVMHSALLLTLLPAPTYVVLHAPFATRPYSLVHRIGAAT</sequence>
<proteinExistence type="predicted"/>
<protein>
    <submittedName>
        <fullName evidence="2">Uncharacterized protein</fullName>
    </submittedName>
</protein>
<evidence type="ECO:0000256" key="1">
    <source>
        <dbReference type="SAM" id="Phobius"/>
    </source>
</evidence>
<dbReference type="InParanoid" id="A0A3N4M2Z4"/>
<dbReference type="EMBL" id="ML121540">
    <property type="protein sequence ID" value="RPB24675.1"/>
    <property type="molecule type" value="Genomic_DNA"/>
</dbReference>
<accession>A0A3N4M2Z4</accession>
<evidence type="ECO:0000313" key="2">
    <source>
        <dbReference type="EMBL" id="RPB24675.1"/>
    </source>
</evidence>
<feature type="transmembrane region" description="Helical" evidence="1">
    <location>
        <begin position="28"/>
        <end position="46"/>
    </location>
</feature>